<reference evidence="2 3" key="1">
    <citation type="submission" date="2019-03" db="EMBL/GenBank/DDBJ databases">
        <title>Genomic Encyclopedia of Type Strains, Phase IV (KMG-IV): sequencing the most valuable type-strain genomes for metagenomic binning, comparative biology and taxonomic classification.</title>
        <authorList>
            <person name="Goeker M."/>
        </authorList>
    </citation>
    <scope>NUCLEOTIDE SEQUENCE [LARGE SCALE GENOMIC DNA]</scope>
    <source>
        <strain evidence="2 3">DSM 100556</strain>
    </source>
</reference>
<dbReference type="STRING" id="1469948.GCA_000732725_02580"/>
<name>A0A4R1R706_9FIRM</name>
<dbReference type="EMBL" id="SLUO01000001">
    <property type="protein sequence ID" value="TCL61092.1"/>
    <property type="molecule type" value="Genomic_DNA"/>
</dbReference>
<sequence>MELSIEEVKNEVAARFRLPGEVTLLQPYGNGHINDTFCLTCALGEGKTKRYILQRMNDDIFNSPKELMENVVNVTSFLRKKIIAAGGDPDRETLNVVPAADGGNYLEYKGDFFRMYIFIEGATCFEQVKQPEDFYNSAVSFGNFQKLLADYPADTLHETIVNFHNTVSRFRDFKKAVEEDVCERAENVREEIQFVLDREPDTHVICDALIQKKIPLRVTHNDTKLNNIMIDNETGKGICVIDLDTVMPGSALYDYGDSIRFGANTGAEDEKNLALISLDLELFDIYTKGYLEGCGGSLTKEEIELLPMGAKLMTFECGMRFLADYLKGDVYFKIHKPEHNLDRCRTQFRLVADMESKWEQMNAIVRKYSK</sequence>
<dbReference type="InterPro" id="IPR002575">
    <property type="entry name" value="Aminoglycoside_PTrfase"/>
</dbReference>
<feature type="domain" description="Aminoglycoside phosphotransferase" evidence="1">
    <location>
        <begin position="26"/>
        <end position="267"/>
    </location>
</feature>
<dbReference type="AlphaFoldDB" id="A0A4R1R706"/>
<dbReference type="SUPFAM" id="SSF56112">
    <property type="entry name" value="Protein kinase-like (PK-like)"/>
    <property type="match status" value="1"/>
</dbReference>
<dbReference type="InterPro" id="IPR011009">
    <property type="entry name" value="Kinase-like_dom_sf"/>
</dbReference>
<dbReference type="OrthoDB" id="526037at2"/>
<dbReference type="InterPro" id="IPR050249">
    <property type="entry name" value="Pseudomonas-type_ThrB"/>
</dbReference>
<gene>
    <name evidence="2" type="ORF">EDD76_101189</name>
</gene>
<protein>
    <submittedName>
        <fullName evidence="2">Phosphotransferase family enzyme</fullName>
    </submittedName>
</protein>
<keyword evidence="2" id="KW-0808">Transferase</keyword>
<evidence type="ECO:0000313" key="3">
    <source>
        <dbReference type="Proteomes" id="UP000295718"/>
    </source>
</evidence>
<proteinExistence type="predicted"/>
<keyword evidence="3" id="KW-1185">Reference proteome</keyword>
<dbReference type="Proteomes" id="UP000295718">
    <property type="component" value="Unassembled WGS sequence"/>
</dbReference>
<dbReference type="Gene3D" id="3.90.1200.10">
    <property type="match status" value="1"/>
</dbReference>
<dbReference type="RefSeq" id="WP_031391258.1">
    <property type="nucleotide sequence ID" value="NZ_JPNB01000002.1"/>
</dbReference>
<dbReference type="PANTHER" id="PTHR21064">
    <property type="entry name" value="AMINOGLYCOSIDE PHOSPHOTRANSFERASE DOMAIN-CONTAINING PROTEIN-RELATED"/>
    <property type="match status" value="1"/>
</dbReference>
<evidence type="ECO:0000313" key="2">
    <source>
        <dbReference type="EMBL" id="TCL61092.1"/>
    </source>
</evidence>
<dbReference type="Pfam" id="PF01636">
    <property type="entry name" value="APH"/>
    <property type="match status" value="1"/>
</dbReference>
<evidence type="ECO:0000259" key="1">
    <source>
        <dbReference type="Pfam" id="PF01636"/>
    </source>
</evidence>
<dbReference type="GO" id="GO:0016740">
    <property type="term" value="F:transferase activity"/>
    <property type="evidence" value="ECO:0007669"/>
    <property type="project" value="UniProtKB-KW"/>
</dbReference>
<dbReference type="PANTHER" id="PTHR21064:SF5">
    <property type="entry name" value="SLR1880 PROTEIN"/>
    <property type="match status" value="1"/>
</dbReference>
<accession>A0A4R1R706</accession>
<comment type="caution">
    <text evidence="2">The sequence shown here is derived from an EMBL/GenBank/DDBJ whole genome shotgun (WGS) entry which is preliminary data.</text>
</comment>
<organism evidence="2 3">
    <name type="scientific">Kineothrix alysoides</name>
    <dbReference type="NCBI Taxonomy" id="1469948"/>
    <lineage>
        <taxon>Bacteria</taxon>
        <taxon>Bacillati</taxon>
        <taxon>Bacillota</taxon>
        <taxon>Clostridia</taxon>
        <taxon>Lachnospirales</taxon>
        <taxon>Lachnospiraceae</taxon>
        <taxon>Kineothrix</taxon>
    </lineage>
</organism>